<feature type="region of interest" description="Disordered" evidence="2">
    <location>
        <begin position="353"/>
        <end position="394"/>
    </location>
</feature>
<dbReference type="EMBL" id="FNBC01000010">
    <property type="protein sequence ID" value="SDE78353.1"/>
    <property type="molecule type" value="Genomic_DNA"/>
</dbReference>
<feature type="compositionally biased region" description="Pro residues" evidence="2">
    <location>
        <begin position="295"/>
        <end position="307"/>
    </location>
</feature>
<evidence type="ECO:0000256" key="1">
    <source>
        <dbReference type="ARBA" id="ARBA00022729"/>
    </source>
</evidence>
<organism evidence="4 5">
    <name type="scientific">Thermus arciformis</name>
    <dbReference type="NCBI Taxonomy" id="482827"/>
    <lineage>
        <taxon>Bacteria</taxon>
        <taxon>Thermotogati</taxon>
        <taxon>Deinococcota</taxon>
        <taxon>Deinococci</taxon>
        <taxon>Thermales</taxon>
        <taxon>Thermaceae</taxon>
        <taxon>Thermus</taxon>
    </lineage>
</organism>
<feature type="compositionally biased region" description="Pro residues" evidence="2">
    <location>
        <begin position="358"/>
        <end position="367"/>
    </location>
</feature>
<dbReference type="OrthoDB" id="9797191at2"/>
<protein>
    <submittedName>
        <fullName evidence="4">Vancomycin resistance protein YoaR, contains peptidoglycan-binding and VanW domains</fullName>
    </submittedName>
</protein>
<keyword evidence="5" id="KW-1185">Reference proteome</keyword>
<sequence length="394" mass="43122">MKRLSLALLLGLSLAQGGPPALEALLVLQEEVIEEGELRTYTGVQRYPVASEGELKALLKKLAREPRPPRFVFQEGKWRGVEKKGLAFEEKEALAAYREARAQGKKSFRLPVRYLPPSPSLRELHALGVREHLATGETDFRGSSPERRHNLLLASAKLDGLLIPPGPFSFNEALGPVTEEEGYKEAFVIVGDRTEQGVGGGVCQVSTTLFRAFFFAGLPLLERHAHSYQVAYYKPPGLDAAVFQPYKDLKVLNDTPGHLLVQRSVVGTRLRFHLFGTKDREVRWEGPFASERKPPLPPREIPDPSLPPGVRKQVDFAAEGAKVLVRRTVRYRDGQVREDQVVSVYRPWGAVYLVGPKPEAPGGPPAPREGGGGAPSPRPLPPAAGEGTAPPAGQ</sequence>
<dbReference type="PANTHER" id="PTHR35788">
    <property type="entry name" value="EXPORTED PROTEIN-RELATED"/>
    <property type="match status" value="1"/>
</dbReference>
<evidence type="ECO:0000259" key="3">
    <source>
        <dbReference type="SMART" id="SM01208"/>
    </source>
</evidence>
<evidence type="ECO:0000256" key="2">
    <source>
        <dbReference type="SAM" id="MobiDB-lite"/>
    </source>
</evidence>
<dbReference type="STRING" id="482827.SAMN04488243_11035"/>
<feature type="region of interest" description="Disordered" evidence="2">
    <location>
        <begin position="286"/>
        <end position="309"/>
    </location>
</feature>
<reference evidence="5" key="1">
    <citation type="submission" date="2016-10" db="EMBL/GenBank/DDBJ databases">
        <authorList>
            <person name="Varghese N."/>
            <person name="Submissions S."/>
        </authorList>
    </citation>
    <scope>NUCLEOTIDE SEQUENCE [LARGE SCALE GENOMIC DNA]</scope>
    <source>
        <strain evidence="5">CGMCC 1.6992</strain>
    </source>
</reference>
<dbReference type="InterPro" id="IPR007391">
    <property type="entry name" value="Vancomycin_resist_VanW"/>
</dbReference>
<dbReference type="RefSeq" id="WP_093006546.1">
    <property type="nucleotide sequence ID" value="NZ_FNBC01000010.1"/>
</dbReference>
<feature type="domain" description="G5" evidence="3">
    <location>
        <begin position="283"/>
        <end position="358"/>
    </location>
</feature>
<dbReference type="Proteomes" id="UP000199446">
    <property type="component" value="Unassembled WGS sequence"/>
</dbReference>
<keyword evidence="1" id="KW-0732">Signal</keyword>
<gene>
    <name evidence="4" type="ORF">SAMN04488243_11035</name>
</gene>
<dbReference type="Pfam" id="PF04294">
    <property type="entry name" value="VanW"/>
    <property type="match status" value="1"/>
</dbReference>
<proteinExistence type="predicted"/>
<dbReference type="InterPro" id="IPR052913">
    <property type="entry name" value="Glycopeptide_resist_protein"/>
</dbReference>
<dbReference type="AlphaFoldDB" id="A0A1G7FR19"/>
<accession>A0A1G7FR19</accession>
<feature type="compositionally biased region" description="Low complexity" evidence="2">
    <location>
        <begin position="383"/>
        <end position="394"/>
    </location>
</feature>
<evidence type="ECO:0000313" key="4">
    <source>
        <dbReference type="EMBL" id="SDE78353.1"/>
    </source>
</evidence>
<evidence type="ECO:0000313" key="5">
    <source>
        <dbReference type="Proteomes" id="UP000199446"/>
    </source>
</evidence>
<name>A0A1G7FR19_9DEIN</name>
<dbReference type="PANTHER" id="PTHR35788:SF1">
    <property type="entry name" value="EXPORTED PROTEIN"/>
    <property type="match status" value="1"/>
</dbReference>
<dbReference type="InterPro" id="IPR011098">
    <property type="entry name" value="G5_dom"/>
</dbReference>
<dbReference type="SMART" id="SM01208">
    <property type="entry name" value="G5"/>
    <property type="match status" value="1"/>
</dbReference>